<evidence type="ECO:0000256" key="3">
    <source>
        <dbReference type="ARBA" id="ARBA00023125"/>
    </source>
</evidence>
<dbReference type="AlphaFoldDB" id="A0A1B2LW84"/>
<comment type="similarity">
    <text evidence="1">Belongs to the LysR transcriptional regulatory family.</text>
</comment>
<dbReference type="STRING" id="1789224.BFG52_01755"/>
<dbReference type="SUPFAM" id="SSF46785">
    <property type="entry name" value="Winged helix' DNA-binding domain"/>
    <property type="match status" value="1"/>
</dbReference>
<keyword evidence="2" id="KW-0805">Transcription regulation</keyword>
<dbReference type="CDD" id="cd05466">
    <property type="entry name" value="PBP2_LTTR_substrate"/>
    <property type="match status" value="1"/>
</dbReference>
<dbReference type="PANTHER" id="PTHR30126">
    <property type="entry name" value="HTH-TYPE TRANSCRIPTIONAL REGULATOR"/>
    <property type="match status" value="1"/>
</dbReference>
<organism evidence="6 7">
    <name type="scientific">Acinetobacter larvae</name>
    <dbReference type="NCBI Taxonomy" id="1789224"/>
    <lineage>
        <taxon>Bacteria</taxon>
        <taxon>Pseudomonadati</taxon>
        <taxon>Pseudomonadota</taxon>
        <taxon>Gammaproteobacteria</taxon>
        <taxon>Moraxellales</taxon>
        <taxon>Moraxellaceae</taxon>
        <taxon>Acinetobacter</taxon>
    </lineage>
</organism>
<evidence type="ECO:0000256" key="4">
    <source>
        <dbReference type="ARBA" id="ARBA00023163"/>
    </source>
</evidence>
<evidence type="ECO:0000256" key="1">
    <source>
        <dbReference type="ARBA" id="ARBA00009437"/>
    </source>
</evidence>
<dbReference type="OrthoDB" id="464481at2"/>
<accession>A0A1B2LW84</accession>
<dbReference type="GO" id="GO:0000976">
    <property type="term" value="F:transcription cis-regulatory region binding"/>
    <property type="evidence" value="ECO:0007669"/>
    <property type="project" value="TreeGrafter"/>
</dbReference>
<dbReference type="Gene3D" id="1.10.10.10">
    <property type="entry name" value="Winged helix-like DNA-binding domain superfamily/Winged helix DNA-binding domain"/>
    <property type="match status" value="1"/>
</dbReference>
<keyword evidence="7" id="KW-1185">Reference proteome</keyword>
<evidence type="ECO:0000256" key="2">
    <source>
        <dbReference type="ARBA" id="ARBA00023015"/>
    </source>
</evidence>
<dbReference type="EMBL" id="CP016895">
    <property type="protein sequence ID" value="AOA57201.1"/>
    <property type="molecule type" value="Genomic_DNA"/>
</dbReference>
<dbReference type="PROSITE" id="PS50931">
    <property type="entry name" value="HTH_LYSR"/>
    <property type="match status" value="1"/>
</dbReference>
<dbReference type="InterPro" id="IPR036390">
    <property type="entry name" value="WH_DNA-bd_sf"/>
</dbReference>
<dbReference type="SUPFAM" id="SSF53850">
    <property type="entry name" value="Periplasmic binding protein-like II"/>
    <property type="match status" value="1"/>
</dbReference>
<dbReference type="InterPro" id="IPR000847">
    <property type="entry name" value="LysR_HTH_N"/>
</dbReference>
<reference evidence="6 7" key="1">
    <citation type="submission" date="2016-08" db="EMBL/GenBank/DDBJ databases">
        <authorList>
            <person name="Seilhamer J.J."/>
        </authorList>
    </citation>
    <scope>NUCLEOTIDE SEQUENCE [LARGE SCALE GENOMIC DNA]</scope>
    <source>
        <strain evidence="6 7">BRTC-1</strain>
    </source>
</reference>
<protein>
    <recommendedName>
        <fullName evidence="5">HTH lysR-type domain-containing protein</fullName>
    </recommendedName>
</protein>
<dbReference type="KEGG" id="ala:BFG52_01755"/>
<dbReference type="Proteomes" id="UP000093391">
    <property type="component" value="Chromosome"/>
</dbReference>
<gene>
    <name evidence="6" type="ORF">BFG52_01755</name>
</gene>
<evidence type="ECO:0000313" key="6">
    <source>
        <dbReference type="EMBL" id="AOA57201.1"/>
    </source>
</evidence>
<dbReference type="FunFam" id="1.10.10.10:FF:000001">
    <property type="entry name" value="LysR family transcriptional regulator"/>
    <property type="match status" value="1"/>
</dbReference>
<dbReference type="InterPro" id="IPR036388">
    <property type="entry name" value="WH-like_DNA-bd_sf"/>
</dbReference>
<keyword evidence="4" id="KW-0804">Transcription</keyword>
<sequence>MSIKLSQLAMFCAVVEEGSIYAAAEKMHCVPSNISARIKALELRLGVALFHREQRRLFISAEGRVFYQHAQQLLQHSQNCLNLFRQQHIVGHLKIAVLPSLVSHYLRQPLLAFVEKYPKVQLSITLGSNRSLYRDLITDQVDVIMFAGRVDPPEHQLLYKILATEQLYCISPYRQLSVLKRHVSQLSCISLGDDYACHTFFYEWLTQQQMQCLAHWQIASEQMSIALLQQYPAMTVLAEHQLYLLSPTALAVIALQQAQPYQIALCWKKNNLSPVLQHFQQMF</sequence>
<dbReference type="RefSeq" id="WP_067551791.1">
    <property type="nucleotide sequence ID" value="NZ_CP016895.1"/>
</dbReference>
<proteinExistence type="inferred from homology"/>
<evidence type="ECO:0000313" key="7">
    <source>
        <dbReference type="Proteomes" id="UP000093391"/>
    </source>
</evidence>
<name>A0A1B2LW84_9GAMM</name>
<feature type="domain" description="HTH lysR-type" evidence="5">
    <location>
        <begin position="3"/>
        <end position="60"/>
    </location>
</feature>
<evidence type="ECO:0000259" key="5">
    <source>
        <dbReference type="PROSITE" id="PS50931"/>
    </source>
</evidence>
<dbReference type="Pfam" id="PF00126">
    <property type="entry name" value="HTH_1"/>
    <property type="match status" value="1"/>
</dbReference>
<dbReference type="Gene3D" id="3.40.190.290">
    <property type="match status" value="1"/>
</dbReference>
<keyword evidence="3" id="KW-0238">DNA-binding</keyword>
<dbReference type="PANTHER" id="PTHR30126:SF40">
    <property type="entry name" value="HTH-TYPE TRANSCRIPTIONAL REGULATOR GLTR"/>
    <property type="match status" value="1"/>
</dbReference>
<dbReference type="Pfam" id="PF03466">
    <property type="entry name" value="LysR_substrate"/>
    <property type="match status" value="1"/>
</dbReference>
<dbReference type="GO" id="GO:0003700">
    <property type="term" value="F:DNA-binding transcription factor activity"/>
    <property type="evidence" value="ECO:0007669"/>
    <property type="project" value="InterPro"/>
</dbReference>
<dbReference type="InterPro" id="IPR005119">
    <property type="entry name" value="LysR_subst-bd"/>
</dbReference>